<dbReference type="InterPro" id="IPR014001">
    <property type="entry name" value="Helicase_ATP-bd"/>
</dbReference>
<dbReference type="Gene3D" id="1.20.120.1080">
    <property type="match status" value="1"/>
</dbReference>
<dbReference type="Pfam" id="PF00271">
    <property type="entry name" value="Helicase_C"/>
    <property type="match status" value="1"/>
</dbReference>
<dbReference type="CDD" id="cd18791">
    <property type="entry name" value="SF2_C_RHA"/>
    <property type="match status" value="1"/>
</dbReference>
<dbReference type="FunFam" id="3.40.50.300:FF:001714">
    <property type="entry name" value="ATP-dependent DEAD/H RNA helicase, putative"/>
    <property type="match status" value="1"/>
</dbReference>
<keyword evidence="2" id="KW-0378">Hydrolase</keyword>
<feature type="compositionally biased region" description="Low complexity" evidence="5">
    <location>
        <begin position="1515"/>
        <end position="1538"/>
    </location>
</feature>
<feature type="region of interest" description="Disordered" evidence="5">
    <location>
        <begin position="729"/>
        <end position="749"/>
    </location>
</feature>
<dbReference type="VEuPathDB" id="FungiDB:UMAG_05767"/>
<feature type="compositionally biased region" description="Low complexity" evidence="5">
    <location>
        <begin position="1"/>
        <end position="37"/>
    </location>
</feature>
<dbReference type="STRING" id="237631.A0A0D1DWU5"/>
<dbReference type="PROSITE" id="PS51194">
    <property type="entry name" value="HELICASE_CTER"/>
    <property type="match status" value="1"/>
</dbReference>
<dbReference type="SUPFAM" id="SSF52540">
    <property type="entry name" value="P-loop containing nucleoside triphosphate hydrolases"/>
    <property type="match status" value="1"/>
</dbReference>
<dbReference type="KEGG" id="uma:UMAG_05767"/>
<gene>
    <name evidence="8" type="ORF">UMAG_05767</name>
</gene>
<dbReference type="InterPro" id="IPR007502">
    <property type="entry name" value="Helicase-assoc_dom"/>
</dbReference>
<dbReference type="InterPro" id="IPR014720">
    <property type="entry name" value="dsRBD_dom"/>
</dbReference>
<feature type="region of interest" description="Disordered" evidence="5">
    <location>
        <begin position="1"/>
        <end position="123"/>
    </location>
</feature>
<dbReference type="Pfam" id="PF00035">
    <property type="entry name" value="dsrm"/>
    <property type="match status" value="1"/>
</dbReference>
<name>A0A0D1DWU5_MYCMD</name>
<dbReference type="Gene3D" id="3.40.50.300">
    <property type="entry name" value="P-loop containing nucleotide triphosphate hydrolases"/>
    <property type="match status" value="2"/>
</dbReference>
<accession>A0A0D1DWU5</accession>
<evidence type="ECO:0000259" key="7">
    <source>
        <dbReference type="PROSITE" id="PS51194"/>
    </source>
</evidence>
<feature type="domain" description="Helicase C-terminal" evidence="7">
    <location>
        <begin position="778"/>
        <end position="957"/>
    </location>
</feature>
<evidence type="ECO:0000256" key="4">
    <source>
        <dbReference type="ARBA" id="ARBA00022840"/>
    </source>
</evidence>
<feature type="compositionally biased region" description="Polar residues" evidence="5">
    <location>
        <begin position="101"/>
        <end position="110"/>
    </location>
</feature>
<feature type="compositionally biased region" description="Polar residues" evidence="5">
    <location>
        <begin position="1551"/>
        <end position="1561"/>
    </location>
</feature>
<dbReference type="OMA" id="HPHQTVE"/>
<feature type="region of interest" description="Disordered" evidence="5">
    <location>
        <begin position="1429"/>
        <end position="1561"/>
    </location>
</feature>
<dbReference type="PANTHER" id="PTHR18934:SF203">
    <property type="entry name" value="ATP-DEPENDENT RNA HELICASE A"/>
    <property type="match status" value="1"/>
</dbReference>
<feature type="compositionally biased region" description="Basic residues" evidence="5">
    <location>
        <begin position="289"/>
        <end position="300"/>
    </location>
</feature>
<reference evidence="8 9" key="1">
    <citation type="journal article" date="2006" name="Nature">
        <title>Insights from the genome of the biotrophic fungal plant pathogen Ustilago maydis.</title>
        <authorList>
            <person name="Kamper J."/>
            <person name="Kahmann R."/>
            <person name="Bolker M."/>
            <person name="Ma L.J."/>
            <person name="Brefort T."/>
            <person name="Saville B.J."/>
            <person name="Banuett F."/>
            <person name="Kronstad J.W."/>
            <person name="Gold S.E."/>
            <person name="Muller O."/>
            <person name="Perlin M.H."/>
            <person name="Wosten H.A."/>
            <person name="de Vries R."/>
            <person name="Ruiz-Herrera J."/>
            <person name="Reynaga-Pena C.G."/>
            <person name="Snetselaar K."/>
            <person name="McCann M."/>
            <person name="Perez-Martin J."/>
            <person name="Feldbrugge M."/>
            <person name="Basse C.W."/>
            <person name="Steinberg G."/>
            <person name="Ibeas J.I."/>
            <person name="Holloman W."/>
            <person name="Guzman P."/>
            <person name="Farman M."/>
            <person name="Stajich J.E."/>
            <person name="Sentandreu R."/>
            <person name="Gonzalez-Prieto J.M."/>
            <person name="Kennell J.C."/>
            <person name="Molina L."/>
            <person name="Schirawski J."/>
            <person name="Mendoza-Mendoza A."/>
            <person name="Greilinger D."/>
            <person name="Munch K."/>
            <person name="Rossel N."/>
            <person name="Scherer M."/>
            <person name="Vranes M."/>
            <person name="Ladendorf O."/>
            <person name="Vincon V."/>
            <person name="Fuchs U."/>
            <person name="Sandrock B."/>
            <person name="Meng S."/>
            <person name="Ho E.C."/>
            <person name="Cahill M.J."/>
            <person name="Boyce K.J."/>
            <person name="Klose J."/>
            <person name="Klosterman S.J."/>
            <person name="Deelstra H.J."/>
            <person name="Ortiz-Castellanos L."/>
            <person name="Li W."/>
            <person name="Sanchez-Alonso P."/>
            <person name="Schreier P.H."/>
            <person name="Hauser-Hahn I."/>
            <person name="Vaupel M."/>
            <person name="Koopmann E."/>
            <person name="Friedrich G."/>
            <person name="Voss H."/>
            <person name="Schluter T."/>
            <person name="Margolis J."/>
            <person name="Platt D."/>
            <person name="Swimmer C."/>
            <person name="Gnirke A."/>
            <person name="Chen F."/>
            <person name="Vysotskaia V."/>
            <person name="Mannhaupt G."/>
            <person name="Guldener U."/>
            <person name="Munsterkotter M."/>
            <person name="Haase D."/>
            <person name="Oesterheld M."/>
            <person name="Mewes H.W."/>
            <person name="Mauceli E.W."/>
            <person name="DeCaprio D."/>
            <person name="Wade C.M."/>
            <person name="Butler J."/>
            <person name="Young S."/>
            <person name="Jaffe D.B."/>
            <person name="Calvo S."/>
            <person name="Nusbaum C."/>
            <person name="Galagan J."/>
            <person name="Birren B.W."/>
        </authorList>
    </citation>
    <scope>NUCLEOTIDE SEQUENCE [LARGE SCALE GENOMIC DNA]</scope>
    <source>
        <strain evidence="9">DSM 14603 / FGSC 9021 / UM521</strain>
    </source>
</reference>
<dbReference type="PANTHER" id="PTHR18934">
    <property type="entry name" value="ATP-DEPENDENT RNA HELICASE"/>
    <property type="match status" value="1"/>
</dbReference>
<feature type="compositionally biased region" description="Low complexity" evidence="5">
    <location>
        <begin position="77"/>
        <end position="100"/>
    </location>
</feature>
<dbReference type="GeneID" id="23565563"/>
<dbReference type="GO" id="GO:0016787">
    <property type="term" value="F:hydrolase activity"/>
    <property type="evidence" value="ECO:0007669"/>
    <property type="project" value="UniProtKB-KW"/>
</dbReference>
<evidence type="ECO:0008006" key="10">
    <source>
        <dbReference type="Google" id="ProtNLM"/>
    </source>
</evidence>
<dbReference type="InterPro" id="IPR011545">
    <property type="entry name" value="DEAD/DEAH_box_helicase_dom"/>
</dbReference>
<dbReference type="OrthoDB" id="28053at2759"/>
<evidence type="ECO:0000313" key="9">
    <source>
        <dbReference type="Proteomes" id="UP000000561"/>
    </source>
</evidence>
<feature type="domain" description="Helicase ATP-binding" evidence="6">
    <location>
        <begin position="490"/>
        <end position="671"/>
    </location>
</feature>
<dbReference type="InParanoid" id="A0A0D1DWU5"/>
<evidence type="ECO:0000313" key="8">
    <source>
        <dbReference type="EMBL" id="KIS66985.1"/>
    </source>
</evidence>
<evidence type="ECO:0000256" key="2">
    <source>
        <dbReference type="ARBA" id="ARBA00022801"/>
    </source>
</evidence>
<dbReference type="SMART" id="SM00490">
    <property type="entry name" value="HELICc"/>
    <property type="match status" value="1"/>
</dbReference>
<dbReference type="Pfam" id="PF00270">
    <property type="entry name" value="DEAD"/>
    <property type="match status" value="1"/>
</dbReference>
<dbReference type="GO" id="GO:0003723">
    <property type="term" value="F:RNA binding"/>
    <property type="evidence" value="ECO:0000318"/>
    <property type="project" value="GO_Central"/>
</dbReference>
<protein>
    <recommendedName>
        <fullName evidence="10">ATP-dependent RNA helicase</fullName>
    </recommendedName>
</protein>
<dbReference type="FunFam" id="3.40.50.300:FF:001627">
    <property type="entry name" value="Nuclear DNA helicase II"/>
    <property type="match status" value="1"/>
</dbReference>
<evidence type="ECO:0000256" key="3">
    <source>
        <dbReference type="ARBA" id="ARBA00022806"/>
    </source>
</evidence>
<dbReference type="GO" id="GO:0005524">
    <property type="term" value="F:ATP binding"/>
    <property type="evidence" value="ECO:0007669"/>
    <property type="project" value="UniProtKB-KW"/>
</dbReference>
<keyword evidence="3" id="KW-0347">Helicase</keyword>
<dbReference type="CDD" id="cd17917">
    <property type="entry name" value="DEXHc_RHA-like"/>
    <property type="match status" value="1"/>
</dbReference>
<feature type="compositionally biased region" description="Polar residues" evidence="5">
    <location>
        <begin position="1432"/>
        <end position="1460"/>
    </location>
</feature>
<feature type="region of interest" description="Disordered" evidence="5">
    <location>
        <begin position="283"/>
        <end position="310"/>
    </location>
</feature>
<dbReference type="InterPro" id="IPR027417">
    <property type="entry name" value="P-loop_NTPase"/>
</dbReference>
<dbReference type="Proteomes" id="UP000000561">
    <property type="component" value="Chromosome 16"/>
</dbReference>
<feature type="region of interest" description="Disordered" evidence="5">
    <location>
        <begin position="1314"/>
        <end position="1347"/>
    </location>
</feature>
<evidence type="ECO:0000259" key="6">
    <source>
        <dbReference type="PROSITE" id="PS51192"/>
    </source>
</evidence>
<dbReference type="Pfam" id="PF21010">
    <property type="entry name" value="HA2_C"/>
    <property type="match status" value="1"/>
</dbReference>
<dbReference type="eggNOG" id="KOG0920">
    <property type="taxonomic scope" value="Eukaryota"/>
</dbReference>
<keyword evidence="1" id="KW-0547">Nucleotide-binding</keyword>
<organism evidence="8 9">
    <name type="scientific">Mycosarcoma maydis</name>
    <name type="common">Corn smut fungus</name>
    <name type="synonym">Ustilago maydis</name>
    <dbReference type="NCBI Taxonomy" id="5270"/>
    <lineage>
        <taxon>Eukaryota</taxon>
        <taxon>Fungi</taxon>
        <taxon>Dikarya</taxon>
        <taxon>Basidiomycota</taxon>
        <taxon>Ustilaginomycotina</taxon>
        <taxon>Ustilaginomycetes</taxon>
        <taxon>Ustilaginales</taxon>
        <taxon>Ustilaginaceae</taxon>
        <taxon>Mycosarcoma</taxon>
    </lineage>
</organism>
<keyword evidence="4" id="KW-0067">ATP-binding</keyword>
<proteinExistence type="predicted"/>
<keyword evidence="9" id="KW-1185">Reference proteome</keyword>
<dbReference type="FunFam" id="1.20.120.1080:FF:000002">
    <property type="entry name" value="Putative ATP-dependent RNA helicase DHX36"/>
    <property type="match status" value="1"/>
</dbReference>
<dbReference type="PROSITE" id="PS51192">
    <property type="entry name" value="HELICASE_ATP_BIND_1"/>
    <property type="match status" value="1"/>
</dbReference>
<dbReference type="SMART" id="SM00847">
    <property type="entry name" value="HA2"/>
    <property type="match status" value="1"/>
</dbReference>
<dbReference type="RefSeq" id="XP_011391501.1">
    <property type="nucleotide sequence ID" value="XM_011393199.1"/>
</dbReference>
<dbReference type="SMART" id="SM00487">
    <property type="entry name" value="DEXDc"/>
    <property type="match status" value="1"/>
</dbReference>
<evidence type="ECO:0000256" key="1">
    <source>
        <dbReference type="ARBA" id="ARBA00022741"/>
    </source>
</evidence>
<feature type="compositionally biased region" description="Acidic residues" evidence="5">
    <location>
        <begin position="1324"/>
        <end position="1344"/>
    </location>
</feature>
<evidence type="ECO:0000256" key="5">
    <source>
        <dbReference type="SAM" id="MobiDB-lite"/>
    </source>
</evidence>
<dbReference type="GO" id="GO:0004386">
    <property type="term" value="F:helicase activity"/>
    <property type="evidence" value="ECO:0000318"/>
    <property type="project" value="GO_Central"/>
</dbReference>
<dbReference type="SUPFAM" id="SSF54768">
    <property type="entry name" value="dsRNA-binding domain-like"/>
    <property type="match status" value="1"/>
</dbReference>
<feature type="compositionally biased region" description="Low complexity" evidence="5">
    <location>
        <begin position="1469"/>
        <end position="1502"/>
    </location>
</feature>
<sequence length="1561" mass="171171">MSDSSSARPAGASRSSSSAIPHNANNDTNNATTVTSNWGRGTPAASSHQSSKKKPTASRSRAAAASASKPAKDTQGANAASTASTASTASIPASSSKSTTLIPPSSTFRSGTPAKPTKFLPTQPLPYHSLQNLKDYYHGLIESGLVKKAWLDNPKNAIQNYVLHRTGTYPVYTVEEGQVQGRRDTNFRCTLYFDPEYDWHVYADAKSAKDSERLAALHAVLFLQNSGDILTKTPTASAPAPIVPQQHGPLIKLSDGSELTVQRAREFIDFYCKRFNLGKPDIRQSTAKPAKHAKPKRGGARKSSSSTTPHQSYASMYIAGNEIGAAVGKNKKQAVANCYLESVSYIESTDPSLWKTFSLLHKPGMSILKAPHVTFSMSEELDDSVQNIYDTMIRSKIYAKRPRTVGANIPGQDPNATSNDVNDQLEKQRQMRQQRARRFHQHFGATEESLQRKSEQLQLSLANYYSSDALASMRSQRLSLPVSQKQSDVLVKVELNQVTICMAATGSGKTTQIPQILFDDYILQGKGAKCNIVCTQPRRIAAISVAERVAKERGEKLGQTVGYQVRFEAKPPQPDGSITFCTTGVFLRRLQSALGDAESSNTFLDSITHVVIDEVHERDVETDLLLVVIKRLLAERRRLGKNEIRVVLMSATINPTLFQSYFADALGNPAPVVEIPGRSYPVEKHYLEETVRKLESLRLTPQMGGWVWGEKNVRDYIEREIYQRGGSVSRSISSNNARGGPSGGYENHAITSTSTNERVDAMADQVDDLEIPYALVALIIAYVLSISDDGHVLVFLPGWEEIKAVNLILTDTQYHPLLRTDFNDRDQYEIHILHSTVPVQDQQAVFERVRHNGIRRVILATNIAETSITIPDVVYVVDTGRVKEKRFDPERHLSSLVSAWVGTSNLNQRAGRAGRHRPGEYFGVLSKARYDRLKVNQTVEMKRTDLSNVVMHIKALDIPGMEVEDVLASAIEPPAPERVLAAMEKLKMVGALDMHKNLTSLGRVLLQLPVDAPIGKMCLYGAFFRCLDPVLSLAAILTSRDPFMAPMHLREEAEMVKDRWCPPDFRSDALCVLRAYTRWWELQSRDDYVEANRFCQDNFLSKLTLLQIQQVKEHLFQSMKKAGIISVIQNSSLGTNANGNVVNYQSRYRRPRETDAEFNTNAHVTSLLAALIAVSSPPNFAIRNGKASYRTSQDKSCLMHASSICHTKFTKHKAWDADNMGEKQIFAFSEKIRNVSGSAGNNACTMLKGCTRLDALTFMLFGATEVRVLGEGVECDFWLPITGNTESLDNLEKLRSIMDVVMLRVFEGIGQAGKGRTRKKAEQDETENENENEVGEEDEDDDEWGDRSDLSLSAQEIGEFEYMSQGIVHVLDGYAQERGWDSGSRGPTRPASPASLGLGALSLQEASAARASTVGFGAGVYGAGGSRAGSSTNLNSSAPMSAATSNGGSRWNSRSQTPDVQHQHSMHRTAAPSSAASTLTNAAPTSNSSTQTKSTSSTTHTSAVASQPDVEPLKSRQSGNRQGSSRSSRSTTGRAGRQASVKPARQHPALASTNNNATGSS</sequence>
<feature type="compositionally biased region" description="Low complexity" evidence="5">
    <location>
        <begin position="57"/>
        <end position="69"/>
    </location>
</feature>
<dbReference type="InterPro" id="IPR001650">
    <property type="entry name" value="Helicase_C-like"/>
</dbReference>
<dbReference type="EMBL" id="CM003155">
    <property type="protein sequence ID" value="KIS66985.1"/>
    <property type="molecule type" value="Genomic_DNA"/>
</dbReference>